<dbReference type="GO" id="GO:0032958">
    <property type="term" value="P:inositol phosphate biosynthetic process"/>
    <property type="evidence" value="ECO:0007669"/>
    <property type="project" value="InterPro"/>
</dbReference>
<dbReference type="GO" id="GO:0005737">
    <property type="term" value="C:cytoplasm"/>
    <property type="evidence" value="ECO:0007669"/>
    <property type="project" value="TreeGrafter"/>
</dbReference>
<keyword evidence="2" id="KW-0808">Transferase</keyword>
<dbReference type="SUPFAM" id="SSF56112">
    <property type="entry name" value="Protein kinase-like (PK-like)"/>
    <property type="match status" value="1"/>
</dbReference>
<dbReference type="Pfam" id="PF00069">
    <property type="entry name" value="Pkinase"/>
    <property type="match status" value="1"/>
</dbReference>
<dbReference type="AlphaFoldDB" id="A0A7S3BCH1"/>
<dbReference type="InterPro" id="IPR011009">
    <property type="entry name" value="Kinase-like_dom_sf"/>
</dbReference>
<keyword evidence="4" id="KW-0418">Kinase</keyword>
<gene>
    <name evidence="9" type="ORF">HERI1096_LOCUS28515</name>
</gene>
<evidence type="ECO:0000313" key="9">
    <source>
        <dbReference type="EMBL" id="CAE0131132.1"/>
    </source>
</evidence>
<evidence type="ECO:0000256" key="2">
    <source>
        <dbReference type="ARBA" id="ARBA00022679"/>
    </source>
</evidence>
<dbReference type="PANTHER" id="PTHR24346:SF77">
    <property type="entry name" value="SERINE THREONINE PROTEIN KINASE"/>
    <property type="match status" value="1"/>
</dbReference>
<dbReference type="Gene3D" id="3.30.470.160">
    <property type="entry name" value="Inositol polyphosphate kinase"/>
    <property type="match status" value="1"/>
</dbReference>
<evidence type="ECO:0000256" key="7">
    <source>
        <dbReference type="SAM" id="MobiDB-lite"/>
    </source>
</evidence>
<protein>
    <recommendedName>
        <fullName evidence="8">Protein kinase domain-containing protein</fullName>
    </recommendedName>
</protein>
<feature type="region of interest" description="Disordered" evidence="7">
    <location>
        <begin position="1"/>
        <end position="148"/>
    </location>
</feature>
<dbReference type="CDD" id="cd14008">
    <property type="entry name" value="STKc_LKB1_CaMKK"/>
    <property type="match status" value="1"/>
</dbReference>
<dbReference type="GO" id="GO:0005524">
    <property type="term" value="F:ATP binding"/>
    <property type="evidence" value="ECO:0007669"/>
    <property type="project" value="UniProtKB-UniRule"/>
</dbReference>
<dbReference type="InterPro" id="IPR017441">
    <property type="entry name" value="Protein_kinase_ATP_BS"/>
</dbReference>
<reference evidence="9" key="1">
    <citation type="submission" date="2021-01" db="EMBL/GenBank/DDBJ databases">
        <authorList>
            <person name="Corre E."/>
            <person name="Pelletier E."/>
            <person name="Niang G."/>
            <person name="Scheremetjew M."/>
            <person name="Finn R."/>
            <person name="Kale V."/>
            <person name="Holt S."/>
            <person name="Cochrane G."/>
            <person name="Meng A."/>
            <person name="Brown T."/>
            <person name="Cohen L."/>
        </authorList>
    </citation>
    <scope>NUCLEOTIDE SEQUENCE</scope>
    <source>
        <strain evidence="9">CCMP281</strain>
    </source>
</reference>
<evidence type="ECO:0000256" key="1">
    <source>
        <dbReference type="ARBA" id="ARBA00007374"/>
    </source>
</evidence>
<dbReference type="PROSITE" id="PS50011">
    <property type="entry name" value="PROTEIN_KINASE_DOM"/>
    <property type="match status" value="1"/>
</dbReference>
<accession>A0A7S3BCH1</accession>
<dbReference type="FunFam" id="1.10.510.10:FF:000571">
    <property type="entry name" value="Maternal embryonic leucine zipper kinase"/>
    <property type="match status" value="1"/>
</dbReference>
<dbReference type="Gene3D" id="3.30.200.20">
    <property type="entry name" value="Phosphorylase Kinase, domain 1"/>
    <property type="match status" value="1"/>
</dbReference>
<dbReference type="PROSITE" id="PS00108">
    <property type="entry name" value="PROTEIN_KINASE_ST"/>
    <property type="match status" value="1"/>
</dbReference>
<dbReference type="SMART" id="SM00220">
    <property type="entry name" value="S_TKc"/>
    <property type="match status" value="1"/>
</dbReference>
<feature type="domain" description="Protein kinase" evidence="8">
    <location>
        <begin position="210"/>
        <end position="484"/>
    </location>
</feature>
<proteinExistence type="inferred from homology"/>
<feature type="compositionally biased region" description="Low complexity" evidence="7">
    <location>
        <begin position="23"/>
        <end position="33"/>
    </location>
</feature>
<keyword evidence="5 6" id="KW-0067">ATP-binding</keyword>
<dbReference type="InterPro" id="IPR008271">
    <property type="entry name" value="Ser/Thr_kinase_AS"/>
</dbReference>
<organism evidence="9">
    <name type="scientific">Haptolina ericina</name>
    <dbReference type="NCBI Taxonomy" id="156174"/>
    <lineage>
        <taxon>Eukaryota</taxon>
        <taxon>Haptista</taxon>
        <taxon>Haptophyta</taxon>
        <taxon>Prymnesiophyceae</taxon>
        <taxon>Prymnesiales</taxon>
        <taxon>Prymnesiaceae</taxon>
        <taxon>Haptolina</taxon>
    </lineage>
</organism>
<dbReference type="PROSITE" id="PS00107">
    <property type="entry name" value="PROTEIN_KINASE_ATP"/>
    <property type="match status" value="1"/>
</dbReference>
<evidence type="ECO:0000256" key="4">
    <source>
        <dbReference type="ARBA" id="ARBA00022777"/>
    </source>
</evidence>
<dbReference type="Gene3D" id="1.10.510.10">
    <property type="entry name" value="Transferase(Phosphotransferase) domain 1"/>
    <property type="match status" value="1"/>
</dbReference>
<dbReference type="GO" id="GO:0035556">
    <property type="term" value="P:intracellular signal transduction"/>
    <property type="evidence" value="ECO:0007669"/>
    <property type="project" value="TreeGrafter"/>
</dbReference>
<evidence type="ECO:0000256" key="5">
    <source>
        <dbReference type="ARBA" id="ARBA00022840"/>
    </source>
</evidence>
<comment type="similarity">
    <text evidence="1">Belongs to the inositol phosphokinase (IPK) family.</text>
</comment>
<dbReference type="PANTHER" id="PTHR24346">
    <property type="entry name" value="MAP/MICROTUBULE AFFINITY-REGULATING KINASE"/>
    <property type="match status" value="1"/>
</dbReference>
<dbReference type="InterPro" id="IPR000719">
    <property type="entry name" value="Prot_kinase_dom"/>
</dbReference>
<keyword evidence="3 6" id="KW-0547">Nucleotide-binding</keyword>
<evidence type="ECO:0000256" key="3">
    <source>
        <dbReference type="ARBA" id="ARBA00022741"/>
    </source>
</evidence>
<name>A0A7S3BCH1_9EUKA</name>
<dbReference type="InterPro" id="IPR038286">
    <property type="entry name" value="IPK_sf"/>
</dbReference>
<dbReference type="GO" id="GO:0004674">
    <property type="term" value="F:protein serine/threonine kinase activity"/>
    <property type="evidence" value="ECO:0007669"/>
    <property type="project" value="TreeGrafter"/>
</dbReference>
<feature type="binding site" evidence="6">
    <location>
        <position position="239"/>
    </location>
    <ligand>
        <name>ATP</name>
        <dbReference type="ChEBI" id="CHEBI:30616"/>
    </ligand>
</feature>
<sequence length="792" mass="87362">MPIRNPVRVLRNTLGRRSAPDTSSPNGSKSASSPRPKPGQDSTPTPVSEVVMDDAGPPPMPMWGNRAPKGPPAASADEDEDDMGPPPMPMWGQKKGAAQGAGSCSSNGASETWSRPSGADADVESSMGPPPMPMWANRKPKREASEEPVYRNADVALGGSSDSVLPPPVPIPVKHMSSYGEASILSPERITTGGGKNPDGTKPKKYIKQYELGETLGKGSYAKVKLCINTDNGSTFAVKIFNKSLLKRRKLWDSTIGTFKTAFDDVMREIAIMKKLEHQNVMCMYDVIDDTGVNKLYMVMDFCRQGAIMESENIPCAPLERSKCQGWFADAVVGLDYLHFQGVVHFDLKPDNILIAEDNRAVISDFGVSRVLASNQSDSKSGLTRGSPGTPSYTAPEVWGSQAYQGKVADIWSLGVTLHAMVFGTLPYFALDQQELIAMVTHPDPWKCAHAEADEDLIDLLAQMMLKQPEDRISLDQVKLHPWVVKELSTRKRVSMDEYAKIEVNDDELREAVISGHVANFRRTKQGTLMKLTPASEGARYQTLIEAHDGIGKFLPKLIDVKQSTGRRVILEMEDLTHGIQGACLMDIKMGSRTFTEEDVASHSLRDDLLSKMLKMEPDAATEEEVKAGGITKMRYLQFREHATTTKQLGFRVDAVQLSAEAPEAGLVPDGEELRSNISTVEKVQEVIQLYVQQRRQLLESFLPQLRHLRSTLEACDTFMQHEFVRTSVLLVYSNATNSTSVHIIDLTRVSHLGGTRITHRNEWEPGNHEDGYLVGLDNLINQFEEVLASMA</sequence>
<evidence type="ECO:0000256" key="6">
    <source>
        <dbReference type="PROSITE-ProRule" id="PRU10141"/>
    </source>
</evidence>
<feature type="compositionally biased region" description="Low complexity" evidence="7">
    <location>
        <begin position="96"/>
        <end position="110"/>
    </location>
</feature>
<dbReference type="EMBL" id="HBHX01051640">
    <property type="protein sequence ID" value="CAE0131132.1"/>
    <property type="molecule type" value="Transcribed_RNA"/>
</dbReference>
<evidence type="ECO:0000259" key="8">
    <source>
        <dbReference type="PROSITE" id="PS50011"/>
    </source>
</evidence>
<dbReference type="Pfam" id="PF03770">
    <property type="entry name" value="IPK"/>
    <property type="match status" value="1"/>
</dbReference>
<dbReference type="SUPFAM" id="SSF56104">
    <property type="entry name" value="SAICAR synthase-like"/>
    <property type="match status" value="1"/>
</dbReference>
<dbReference type="InterPro" id="IPR005522">
    <property type="entry name" value="IPK"/>
</dbReference>